<feature type="transmembrane region" description="Helical" evidence="2">
    <location>
        <begin position="164"/>
        <end position="186"/>
    </location>
</feature>
<accession>A0A6A6RGK9</accession>
<feature type="transmembrane region" description="Helical" evidence="2">
    <location>
        <begin position="118"/>
        <end position="137"/>
    </location>
</feature>
<feature type="compositionally biased region" description="Low complexity" evidence="1">
    <location>
        <begin position="354"/>
        <end position="370"/>
    </location>
</feature>
<organism evidence="3 4">
    <name type="scientific">Lophium mytilinum</name>
    <dbReference type="NCBI Taxonomy" id="390894"/>
    <lineage>
        <taxon>Eukaryota</taxon>
        <taxon>Fungi</taxon>
        <taxon>Dikarya</taxon>
        <taxon>Ascomycota</taxon>
        <taxon>Pezizomycotina</taxon>
        <taxon>Dothideomycetes</taxon>
        <taxon>Pleosporomycetidae</taxon>
        <taxon>Mytilinidiales</taxon>
        <taxon>Mytilinidiaceae</taxon>
        <taxon>Lophium</taxon>
    </lineage>
</organism>
<keyword evidence="4" id="KW-1185">Reference proteome</keyword>
<feature type="compositionally biased region" description="Basic and acidic residues" evidence="1">
    <location>
        <begin position="377"/>
        <end position="388"/>
    </location>
</feature>
<evidence type="ECO:0000256" key="2">
    <source>
        <dbReference type="SAM" id="Phobius"/>
    </source>
</evidence>
<evidence type="ECO:0000313" key="3">
    <source>
        <dbReference type="EMBL" id="KAF2502900.1"/>
    </source>
</evidence>
<evidence type="ECO:0000256" key="1">
    <source>
        <dbReference type="SAM" id="MobiDB-lite"/>
    </source>
</evidence>
<reference evidence="3" key="1">
    <citation type="journal article" date="2020" name="Stud. Mycol.">
        <title>101 Dothideomycetes genomes: a test case for predicting lifestyles and emergence of pathogens.</title>
        <authorList>
            <person name="Haridas S."/>
            <person name="Albert R."/>
            <person name="Binder M."/>
            <person name="Bloem J."/>
            <person name="Labutti K."/>
            <person name="Salamov A."/>
            <person name="Andreopoulos B."/>
            <person name="Baker S."/>
            <person name="Barry K."/>
            <person name="Bills G."/>
            <person name="Bluhm B."/>
            <person name="Cannon C."/>
            <person name="Castanera R."/>
            <person name="Culley D."/>
            <person name="Daum C."/>
            <person name="Ezra D."/>
            <person name="Gonzalez J."/>
            <person name="Henrissat B."/>
            <person name="Kuo A."/>
            <person name="Liang C."/>
            <person name="Lipzen A."/>
            <person name="Lutzoni F."/>
            <person name="Magnuson J."/>
            <person name="Mondo S."/>
            <person name="Nolan M."/>
            <person name="Ohm R."/>
            <person name="Pangilinan J."/>
            <person name="Park H.-J."/>
            <person name="Ramirez L."/>
            <person name="Alfaro M."/>
            <person name="Sun H."/>
            <person name="Tritt A."/>
            <person name="Yoshinaga Y."/>
            <person name="Zwiers L.-H."/>
            <person name="Turgeon B."/>
            <person name="Goodwin S."/>
            <person name="Spatafora J."/>
            <person name="Crous P."/>
            <person name="Grigoriev I."/>
        </authorList>
    </citation>
    <scope>NUCLEOTIDE SEQUENCE</scope>
    <source>
        <strain evidence="3">CBS 269.34</strain>
    </source>
</reference>
<feature type="transmembrane region" description="Helical" evidence="2">
    <location>
        <begin position="15"/>
        <end position="35"/>
    </location>
</feature>
<sequence>MAVCTFEGNSDMYGLGIRLGFYLQWFGVILAAWIARGEVQGLWFANDFFVAATFLALVIQVSRNVQSLQVVEVYIILLLMFGAYLYVVPVYIWRFFTRCNPYWDPTRWPIIRESALHSNLRLMLEFAVLGLQFWFWFSRVQDLKGEGCEQFGFFFAKIRLNNTGFVAINILLYFMLAAICLILVFVKMVSMLGIPQNLTEHDDRVSDDVERRIRILRNLNSLSNIIVASIITAATELTIHWNHITGVNSLAAAGQTIPFVIGLGAVIRIFYVYFFHSGNDDGGNGEDPHDNEGPREPTDWTRPPRYAARPPPGSRSPRTAARPTAWHDFHRVQAPPRGQYPHNDEGPRGPTDWARPPRQGRQPARSRSPRTAQGPSRDFEECPPRRPEVVSIHGARREQRREQSSPLGPRKVVVEEDIVEMDWERQGWVRRHRSRSQRDG</sequence>
<dbReference type="EMBL" id="MU004181">
    <property type="protein sequence ID" value="KAF2502900.1"/>
    <property type="molecule type" value="Genomic_DNA"/>
</dbReference>
<evidence type="ECO:0000313" key="4">
    <source>
        <dbReference type="Proteomes" id="UP000799750"/>
    </source>
</evidence>
<keyword evidence="2" id="KW-1133">Transmembrane helix</keyword>
<gene>
    <name evidence="3" type="ORF">BU16DRAFT_533198</name>
</gene>
<feature type="transmembrane region" description="Helical" evidence="2">
    <location>
        <begin position="253"/>
        <end position="274"/>
    </location>
</feature>
<dbReference type="Proteomes" id="UP000799750">
    <property type="component" value="Unassembled WGS sequence"/>
</dbReference>
<feature type="transmembrane region" description="Helical" evidence="2">
    <location>
        <begin position="73"/>
        <end position="97"/>
    </location>
</feature>
<name>A0A6A6RGK9_9PEZI</name>
<dbReference type="OrthoDB" id="3945378at2759"/>
<keyword evidence="2" id="KW-0472">Membrane</keyword>
<keyword evidence="2" id="KW-0812">Transmembrane</keyword>
<dbReference type="AlphaFoldDB" id="A0A6A6RGK9"/>
<feature type="transmembrane region" description="Helical" evidence="2">
    <location>
        <begin position="221"/>
        <end position="241"/>
    </location>
</feature>
<feature type="transmembrane region" description="Helical" evidence="2">
    <location>
        <begin position="42"/>
        <end position="61"/>
    </location>
</feature>
<protein>
    <submittedName>
        <fullName evidence="3">Uncharacterized protein</fullName>
    </submittedName>
</protein>
<proteinExistence type="predicted"/>
<feature type="compositionally biased region" description="Basic and acidic residues" evidence="1">
    <location>
        <begin position="286"/>
        <end position="299"/>
    </location>
</feature>
<feature type="region of interest" description="Disordered" evidence="1">
    <location>
        <begin position="282"/>
        <end position="411"/>
    </location>
</feature>